<dbReference type="AlphaFoldDB" id="A0A0D5LL50"/>
<comment type="similarity">
    <text evidence="2">Belongs to the bacterial solute-binding protein 5 family.</text>
</comment>
<dbReference type="OrthoDB" id="9803988at2"/>
<dbReference type="GO" id="GO:0030288">
    <property type="term" value="C:outer membrane-bounded periplasmic space"/>
    <property type="evidence" value="ECO:0007669"/>
    <property type="project" value="UniProtKB-ARBA"/>
</dbReference>
<name>A0A0D5LL50_MAREN</name>
<dbReference type="SUPFAM" id="SSF53850">
    <property type="entry name" value="Periplasmic binding protein-like II"/>
    <property type="match status" value="1"/>
</dbReference>
<gene>
    <name evidence="4" type="ORF">TM49_02850</name>
</gene>
<dbReference type="Gene3D" id="3.10.105.10">
    <property type="entry name" value="Dipeptide-binding Protein, Domain 3"/>
    <property type="match status" value="1"/>
</dbReference>
<evidence type="ECO:0000313" key="4">
    <source>
        <dbReference type="EMBL" id="AJY44871.1"/>
    </source>
</evidence>
<evidence type="ECO:0000256" key="2">
    <source>
        <dbReference type="ARBA" id="ARBA00005695"/>
    </source>
</evidence>
<proteinExistence type="inferred from homology"/>
<evidence type="ECO:0000256" key="1">
    <source>
        <dbReference type="ARBA" id="ARBA00004418"/>
    </source>
</evidence>
<dbReference type="RefSeq" id="WP_045679459.1">
    <property type="nucleotide sequence ID" value="NZ_CP010803.1"/>
</dbReference>
<feature type="domain" description="Solute-binding protein family 5" evidence="3">
    <location>
        <begin position="107"/>
        <end position="518"/>
    </location>
</feature>
<dbReference type="STRING" id="1486262.TM49_02850"/>
<dbReference type="EMBL" id="CP010803">
    <property type="protein sequence ID" value="AJY44871.1"/>
    <property type="molecule type" value="Genomic_DNA"/>
</dbReference>
<evidence type="ECO:0000313" key="5">
    <source>
        <dbReference type="Proteomes" id="UP000032611"/>
    </source>
</evidence>
<dbReference type="Gene3D" id="3.40.190.10">
    <property type="entry name" value="Periplasmic binding protein-like II"/>
    <property type="match status" value="1"/>
</dbReference>
<dbReference type="InterPro" id="IPR000914">
    <property type="entry name" value="SBP_5_dom"/>
</dbReference>
<protein>
    <recommendedName>
        <fullName evidence="3">Solute-binding protein family 5 domain-containing protein</fullName>
    </recommendedName>
</protein>
<dbReference type="Proteomes" id="UP000032611">
    <property type="component" value="Chromosome"/>
</dbReference>
<reference evidence="4 5" key="1">
    <citation type="journal article" date="2015" name="Genome Announc.">
        <title>Complete genome sequence of Martelella endophytica YC6887, which has antifungal activity associated with a halophyte.</title>
        <authorList>
            <person name="Khan A."/>
            <person name="Khan H."/>
            <person name="Chung E.J."/>
            <person name="Hossain M.T."/>
            <person name="Chung Y.R."/>
        </authorList>
    </citation>
    <scope>NUCLEOTIDE SEQUENCE [LARGE SCALE GENOMIC DNA]</scope>
    <source>
        <strain evidence="4">YC6887</strain>
    </source>
</reference>
<dbReference type="CDD" id="cd08500">
    <property type="entry name" value="PBP2_NikA_DppA_OppA_like_4"/>
    <property type="match status" value="1"/>
</dbReference>
<dbReference type="HOGENOM" id="CLU_017028_8_2_5"/>
<dbReference type="InterPro" id="IPR039424">
    <property type="entry name" value="SBP_5"/>
</dbReference>
<dbReference type="GO" id="GO:1904680">
    <property type="term" value="F:peptide transmembrane transporter activity"/>
    <property type="evidence" value="ECO:0007669"/>
    <property type="project" value="TreeGrafter"/>
</dbReference>
<dbReference type="Pfam" id="PF00496">
    <property type="entry name" value="SBP_bac_5"/>
    <property type="match status" value="1"/>
</dbReference>
<organism evidence="4 5">
    <name type="scientific">Martelella endophytica</name>
    <dbReference type="NCBI Taxonomy" id="1486262"/>
    <lineage>
        <taxon>Bacteria</taxon>
        <taxon>Pseudomonadati</taxon>
        <taxon>Pseudomonadota</taxon>
        <taxon>Alphaproteobacteria</taxon>
        <taxon>Hyphomicrobiales</taxon>
        <taxon>Aurantimonadaceae</taxon>
        <taxon>Martelella</taxon>
    </lineage>
</organism>
<sequence>MVSGSVTRTLKRRALTTVGLTALLAWGGAFSALAGEAPVLAEKVQAGTLPPLEERLPKDPLVVAPVDEVGEYGGTWRSAMVGGSDDGWILRTVSYENLMRWSPDWTEVVPNVAGSVDVNDDATLFTFHLREGMKWSDGAPFTADDVKFWYEDLFLNKEFSPTPTEPFINSDGSPAKFRMIDDTTFEFEFANPKGLFLQYLATARPLDIATVRFPRHYLEKFHPKYNPDIQKEIDAAGQSNWVGLMVNKSNYWTNTEVPTINAWDFTQGYGSGSATQAIAERNPYYWKVDTEGNQLPYIDTRFFNVLSDPQVLVTKTLAGEIDFQDRSLATPANKPVLYQGQQQGGYEFFTETPASPNYIVMMLNLNHKDPEKREIFQNRDFRIGLSYAMDRQELLDVVWLGQGEIAQTSVMPGSVYYNEQLAKQYTEYDLDKANEYLDKVLPNKDSSGMRLGPDGKPFAITYAYSAANPVFGDALELVAAQWRKAGIAMTPTPLDRTLIQTRQDAGELEGVAWERGGGAGQEVVLDPRWWFPANNDSFYWAPAWTAYYLGANPETSQVKPEAPPPAIQKQMDLYNELQAEPDFDKQVELMNEILQIAADEFWTMGVAWQANGYGVKKTNFHNVPESMPASWIYPTPAPTNPEQYYIGKN</sequence>
<dbReference type="GO" id="GO:0015833">
    <property type="term" value="P:peptide transport"/>
    <property type="evidence" value="ECO:0007669"/>
    <property type="project" value="TreeGrafter"/>
</dbReference>
<comment type="subcellular location">
    <subcellularLocation>
        <location evidence="1">Periplasm</location>
    </subcellularLocation>
</comment>
<dbReference type="PANTHER" id="PTHR30290">
    <property type="entry name" value="PERIPLASMIC BINDING COMPONENT OF ABC TRANSPORTER"/>
    <property type="match status" value="1"/>
</dbReference>
<dbReference type="KEGG" id="mey:TM49_02850"/>
<dbReference type="GO" id="GO:0043190">
    <property type="term" value="C:ATP-binding cassette (ABC) transporter complex"/>
    <property type="evidence" value="ECO:0007669"/>
    <property type="project" value="InterPro"/>
</dbReference>
<keyword evidence="5" id="KW-1185">Reference proteome</keyword>
<evidence type="ECO:0000259" key="3">
    <source>
        <dbReference type="Pfam" id="PF00496"/>
    </source>
</evidence>
<dbReference type="PANTHER" id="PTHR30290:SF62">
    <property type="entry name" value="OLIGOPEPTIDE ABC TRANSPORTER, PERIPLASMIC OLIGOPEPTIDE-BINDING PROTEIN"/>
    <property type="match status" value="1"/>
</dbReference>
<accession>A0A0D5LL50</accession>
<dbReference type="PATRIC" id="fig|1486262.3.peg.590"/>